<keyword evidence="1" id="KW-0175">Coiled coil</keyword>
<name>A0ABY9E5F3_VITVI</name>
<evidence type="ECO:0000256" key="1">
    <source>
        <dbReference type="SAM" id="Coils"/>
    </source>
</evidence>
<evidence type="ECO:0000313" key="2">
    <source>
        <dbReference type="EMBL" id="WKA13366.1"/>
    </source>
</evidence>
<evidence type="ECO:0000313" key="3">
    <source>
        <dbReference type="Proteomes" id="UP001227230"/>
    </source>
</evidence>
<sequence>MDCISPILDIATRLWDCTDKRAVYVRELPENLISLRNAMEKLQNVYEDVKDKVEREEKLQKKLLRY</sequence>
<protein>
    <submittedName>
        <fullName evidence="2">Uncharacterized protein</fullName>
    </submittedName>
</protein>
<organism evidence="2 3">
    <name type="scientific">Vitis vinifera</name>
    <name type="common">Grape</name>
    <dbReference type="NCBI Taxonomy" id="29760"/>
    <lineage>
        <taxon>Eukaryota</taxon>
        <taxon>Viridiplantae</taxon>
        <taxon>Streptophyta</taxon>
        <taxon>Embryophyta</taxon>
        <taxon>Tracheophyta</taxon>
        <taxon>Spermatophyta</taxon>
        <taxon>Magnoliopsida</taxon>
        <taxon>eudicotyledons</taxon>
        <taxon>Gunneridae</taxon>
        <taxon>Pentapetalae</taxon>
        <taxon>rosids</taxon>
        <taxon>Vitales</taxon>
        <taxon>Vitaceae</taxon>
        <taxon>Viteae</taxon>
        <taxon>Vitis</taxon>
    </lineage>
</organism>
<accession>A0ABY9E5F3</accession>
<dbReference type="Proteomes" id="UP001227230">
    <property type="component" value="Chromosome 19"/>
</dbReference>
<gene>
    <name evidence="2" type="ORF">VitviT2T_030669</name>
</gene>
<keyword evidence="3" id="KW-1185">Reference proteome</keyword>
<reference evidence="2 3" key="1">
    <citation type="journal article" date="2023" name="Hortic Res">
        <title>The complete reference genome for grapevine (Vitis vinifera L.) genetics and breeding.</title>
        <authorList>
            <person name="Shi X."/>
            <person name="Cao S."/>
            <person name="Wang X."/>
            <person name="Huang S."/>
            <person name="Wang Y."/>
            <person name="Liu Z."/>
            <person name="Liu W."/>
            <person name="Leng X."/>
            <person name="Peng Y."/>
            <person name="Wang N."/>
            <person name="Wang Y."/>
            <person name="Ma Z."/>
            <person name="Xu X."/>
            <person name="Zhang F."/>
            <person name="Xue H."/>
            <person name="Zhong H."/>
            <person name="Wang Y."/>
            <person name="Zhang K."/>
            <person name="Velt A."/>
            <person name="Avia K."/>
            <person name="Holtgrawe D."/>
            <person name="Grimplet J."/>
            <person name="Matus J.T."/>
            <person name="Ware D."/>
            <person name="Wu X."/>
            <person name="Wang H."/>
            <person name="Liu C."/>
            <person name="Fang Y."/>
            <person name="Rustenholz C."/>
            <person name="Cheng Z."/>
            <person name="Xiao H."/>
            <person name="Zhou Y."/>
        </authorList>
    </citation>
    <scope>NUCLEOTIDE SEQUENCE [LARGE SCALE GENOMIC DNA]</scope>
    <source>
        <strain evidence="3">cv. Pinot noir / PN40024</strain>
        <tissue evidence="2">Leaf</tissue>
    </source>
</reference>
<feature type="coiled-coil region" evidence="1">
    <location>
        <begin position="32"/>
        <end position="62"/>
    </location>
</feature>
<dbReference type="EMBL" id="CP126666">
    <property type="protein sequence ID" value="WKA13366.1"/>
    <property type="molecule type" value="Genomic_DNA"/>
</dbReference>
<proteinExistence type="predicted"/>